<dbReference type="InterPro" id="IPR036393">
    <property type="entry name" value="AceGlu_kinase-like_sf"/>
</dbReference>
<keyword evidence="4" id="KW-1185">Reference proteome</keyword>
<dbReference type="CDD" id="cd04234">
    <property type="entry name" value="AAK_AK"/>
    <property type="match status" value="1"/>
</dbReference>
<dbReference type="SUPFAM" id="SSF53633">
    <property type="entry name" value="Carbamate kinase-like"/>
    <property type="match status" value="1"/>
</dbReference>
<dbReference type="Pfam" id="PF00696">
    <property type="entry name" value="AA_kinase"/>
    <property type="match status" value="1"/>
</dbReference>
<evidence type="ECO:0000259" key="2">
    <source>
        <dbReference type="Pfam" id="PF00696"/>
    </source>
</evidence>
<protein>
    <submittedName>
        <fullName evidence="3">Aspartate kinase</fullName>
    </submittedName>
</protein>
<name>A0ABX7S8U2_9BACT</name>
<dbReference type="Proteomes" id="UP000671862">
    <property type="component" value="Chromosome"/>
</dbReference>
<comment type="similarity">
    <text evidence="1">Belongs to the aspartokinase family.</text>
</comment>
<dbReference type="Gene3D" id="3.40.1160.10">
    <property type="entry name" value="Acetylglutamate kinase-like"/>
    <property type="match status" value="1"/>
</dbReference>
<evidence type="ECO:0000313" key="4">
    <source>
        <dbReference type="Proteomes" id="UP000671862"/>
    </source>
</evidence>
<gene>
    <name evidence="3" type="ORF">JYK00_07380</name>
</gene>
<organism evidence="3 4">
    <name type="scientific">Thermosipho ferrireducens</name>
    <dbReference type="NCBI Taxonomy" id="2571116"/>
    <lineage>
        <taxon>Bacteria</taxon>
        <taxon>Thermotogati</taxon>
        <taxon>Thermotogota</taxon>
        <taxon>Thermotogae</taxon>
        <taxon>Thermotogales</taxon>
        <taxon>Fervidobacteriaceae</taxon>
        <taxon>Thermosipho</taxon>
    </lineage>
</organism>
<keyword evidence="3" id="KW-0418">Kinase</keyword>
<dbReference type="EMBL" id="CP071446">
    <property type="protein sequence ID" value="QTA37545.1"/>
    <property type="molecule type" value="Genomic_DNA"/>
</dbReference>
<sequence length="382" mass="43621">MKIVKFGGSVFKDENSFNSILKLLDDSKTVIIVSAPFGITDRLKENAISSEFLLMMYRRFKQLLGFDSSVLKQRVFEIECEKNFEKILSHGERCNSLALKLFLEKKGFDVEEILPENINFSLTEYGEFNLDQKISKFFEEEKTYIVPGFYGVFNGQIKTIGRGGSDYTATAIAYLLDSKEVILYKDVSSVFSCDPKIVKNSVPITKISYEVAELLSYFGAKVINYKAIKPAKLKDINVKIKSVDSESFTLISKEMDLNVFSISYLESLILIKGYIKEIPVNAKYMDVFHRKAWIVATEEQAKEIEQCFYNPVLIGNLSLVFVTGNINIEKKLLILNTLYSNKCDFFVLKDDEKFIILLVKRKNVKDAVNIIHNILFAKEAVV</sequence>
<accession>A0ABX7S8U2</accession>
<dbReference type="PANTHER" id="PTHR21499:SF59">
    <property type="entry name" value="ASPARTOKINASE"/>
    <property type="match status" value="1"/>
</dbReference>
<dbReference type="PANTHER" id="PTHR21499">
    <property type="entry name" value="ASPARTATE KINASE"/>
    <property type="match status" value="1"/>
</dbReference>
<dbReference type="GO" id="GO:0016301">
    <property type="term" value="F:kinase activity"/>
    <property type="evidence" value="ECO:0007669"/>
    <property type="project" value="UniProtKB-KW"/>
</dbReference>
<keyword evidence="3" id="KW-0808">Transferase</keyword>
<evidence type="ECO:0000256" key="1">
    <source>
        <dbReference type="ARBA" id="ARBA00010122"/>
    </source>
</evidence>
<evidence type="ECO:0000313" key="3">
    <source>
        <dbReference type="EMBL" id="QTA37545.1"/>
    </source>
</evidence>
<proteinExistence type="inferred from homology"/>
<dbReference type="InterPro" id="IPR001048">
    <property type="entry name" value="Asp/Glu/Uridylate_kinase"/>
</dbReference>
<feature type="domain" description="Aspartate/glutamate/uridylate kinase" evidence="2">
    <location>
        <begin position="2"/>
        <end position="242"/>
    </location>
</feature>
<reference evidence="3 4" key="1">
    <citation type="submission" date="2021-03" db="EMBL/GenBank/DDBJ databases">
        <title>Thermosipho ferrireducens sp.nov., an anaerobic thermophilic iron-reducing bacterium isolated from a deep-sea hydrothermal sulfide deposits.</title>
        <authorList>
            <person name="Zeng X."/>
            <person name="Chen Y."/>
            <person name="Shao Z."/>
        </authorList>
    </citation>
    <scope>NUCLEOTIDE SEQUENCE [LARGE SCALE GENOMIC DNA]</scope>
    <source>
        <strain evidence="3 4">JL129W03</strain>
    </source>
</reference>